<evidence type="ECO:0000259" key="2">
    <source>
        <dbReference type="PROSITE" id="PS50828"/>
    </source>
</evidence>
<feature type="region of interest" description="Disordered" evidence="1">
    <location>
        <begin position="1"/>
        <end position="56"/>
    </location>
</feature>
<keyword evidence="4" id="KW-1185">Reference proteome</keyword>
<dbReference type="Gene3D" id="3.30.1370.110">
    <property type="match status" value="1"/>
</dbReference>
<dbReference type="PANTHER" id="PTHR35562:SF2">
    <property type="entry name" value="DNA ENDONUCLEASE SMRA-RELATED"/>
    <property type="match status" value="1"/>
</dbReference>
<dbReference type="PANTHER" id="PTHR35562">
    <property type="entry name" value="DNA ENDONUCLEASE SMRA-RELATED"/>
    <property type="match status" value="1"/>
</dbReference>
<organism evidence="3 4">
    <name type="scientific">Jannaschia ovalis</name>
    <dbReference type="NCBI Taxonomy" id="3038773"/>
    <lineage>
        <taxon>Bacteria</taxon>
        <taxon>Pseudomonadati</taxon>
        <taxon>Pseudomonadota</taxon>
        <taxon>Alphaproteobacteria</taxon>
        <taxon>Rhodobacterales</taxon>
        <taxon>Roseobacteraceae</taxon>
        <taxon>Jannaschia</taxon>
    </lineage>
</organism>
<feature type="domain" description="Smr" evidence="2">
    <location>
        <begin position="106"/>
        <end position="196"/>
    </location>
</feature>
<dbReference type="SUPFAM" id="SSF160443">
    <property type="entry name" value="SMR domain-like"/>
    <property type="match status" value="1"/>
</dbReference>
<sequence>MSRRRRQLSPEDRDIWARVTRSADPLHKARRDPAPEPPAKPAPRSQPAPERARVDPFRLGERAKARGSTHSLTPSLPEQVRAQPLRMDAKTHRRMTSGKLRPDAKIDLHGMTLDQAHPALIRFVLGAQAEGRRLLLVVTGKGKRRESEGPIPTRLGVLKHQVPQWLRMPPLGAVVLQVSEAHRSHGGAGAYYVYLRR</sequence>
<evidence type="ECO:0000313" key="3">
    <source>
        <dbReference type="EMBL" id="WGH80283.1"/>
    </source>
</evidence>
<dbReference type="InterPro" id="IPR036063">
    <property type="entry name" value="Smr_dom_sf"/>
</dbReference>
<evidence type="ECO:0000256" key="1">
    <source>
        <dbReference type="SAM" id="MobiDB-lite"/>
    </source>
</evidence>
<dbReference type="RefSeq" id="WP_279967350.1">
    <property type="nucleotide sequence ID" value="NZ_CP122537.1"/>
</dbReference>
<proteinExistence type="predicted"/>
<protein>
    <submittedName>
        <fullName evidence="3">Smr/MutS family protein</fullName>
    </submittedName>
</protein>
<dbReference type="EMBL" id="CP122537">
    <property type="protein sequence ID" value="WGH80283.1"/>
    <property type="molecule type" value="Genomic_DNA"/>
</dbReference>
<dbReference type="SMART" id="SM00463">
    <property type="entry name" value="SMR"/>
    <property type="match status" value="1"/>
</dbReference>
<dbReference type="PROSITE" id="PS50828">
    <property type="entry name" value="SMR"/>
    <property type="match status" value="1"/>
</dbReference>
<dbReference type="Pfam" id="PF01713">
    <property type="entry name" value="Smr"/>
    <property type="match status" value="1"/>
</dbReference>
<name>A0ABY8LIQ2_9RHOB</name>
<dbReference type="InterPro" id="IPR002625">
    <property type="entry name" value="Smr_dom"/>
</dbReference>
<gene>
    <name evidence="3" type="ORF">P8627_08470</name>
</gene>
<feature type="compositionally biased region" description="Pro residues" evidence="1">
    <location>
        <begin position="35"/>
        <end position="46"/>
    </location>
</feature>
<accession>A0ABY8LIQ2</accession>
<feature type="compositionally biased region" description="Basic and acidic residues" evidence="1">
    <location>
        <begin position="24"/>
        <end position="34"/>
    </location>
</feature>
<evidence type="ECO:0000313" key="4">
    <source>
        <dbReference type="Proteomes" id="UP001243420"/>
    </source>
</evidence>
<reference evidence="3 4" key="1">
    <citation type="submission" date="2023-04" db="EMBL/GenBank/DDBJ databases">
        <title>Jannaschia ovalis sp. nov., a marine bacterium isolated from sea tidal flat.</title>
        <authorList>
            <person name="Kwon D.Y."/>
            <person name="Kim J.-J."/>
        </authorList>
    </citation>
    <scope>NUCLEOTIDE SEQUENCE [LARGE SCALE GENOMIC DNA]</scope>
    <source>
        <strain evidence="3 4">GRR-S6-38</strain>
    </source>
</reference>
<dbReference type="Proteomes" id="UP001243420">
    <property type="component" value="Chromosome"/>
</dbReference>